<dbReference type="PROSITE" id="PS00022">
    <property type="entry name" value="EGF_1"/>
    <property type="match status" value="1"/>
</dbReference>
<evidence type="ECO:0000256" key="2">
    <source>
        <dbReference type="SAM" id="Phobius"/>
    </source>
</evidence>
<feature type="region of interest" description="Disordered" evidence="1">
    <location>
        <begin position="1791"/>
        <end position="1827"/>
    </location>
</feature>
<feature type="transmembrane region" description="Helical" evidence="2">
    <location>
        <begin position="1571"/>
        <end position="1593"/>
    </location>
</feature>
<feature type="transmembrane region" description="Helical" evidence="2">
    <location>
        <begin position="1700"/>
        <end position="1718"/>
    </location>
</feature>
<dbReference type="InterPro" id="IPR035914">
    <property type="entry name" value="Sperma_CUB_dom_sf"/>
</dbReference>
<evidence type="ECO:0000313" key="6">
    <source>
        <dbReference type="EMBL" id="KAK7242137.1"/>
    </source>
</evidence>
<feature type="transmembrane region" description="Helical" evidence="2">
    <location>
        <begin position="1670"/>
        <end position="1688"/>
    </location>
</feature>
<feature type="region of interest" description="Disordered" evidence="1">
    <location>
        <begin position="1295"/>
        <end position="1314"/>
    </location>
</feature>
<proteinExistence type="predicted"/>
<feature type="transmembrane region" description="Helical" evidence="2">
    <location>
        <begin position="1450"/>
        <end position="1472"/>
    </location>
</feature>
<dbReference type="Proteomes" id="UP001363151">
    <property type="component" value="Unassembled WGS sequence"/>
</dbReference>
<evidence type="ECO:0000259" key="5">
    <source>
        <dbReference type="PROSITE" id="PS01186"/>
    </source>
</evidence>
<feature type="chain" id="PRO_5046419974" description="EGF-like domain-containing protein" evidence="3">
    <location>
        <begin position="20"/>
        <end position="1827"/>
    </location>
</feature>
<dbReference type="Gene3D" id="2.10.50.10">
    <property type="entry name" value="Tumor Necrosis Factor Receptor, subunit A, domain 2"/>
    <property type="match status" value="2"/>
</dbReference>
<dbReference type="PANTHER" id="PTHR11319">
    <property type="entry name" value="G PROTEIN-COUPLED RECEPTOR-RELATED"/>
    <property type="match status" value="1"/>
</dbReference>
<dbReference type="InterPro" id="IPR000742">
    <property type="entry name" value="EGF"/>
</dbReference>
<dbReference type="InterPro" id="IPR011641">
    <property type="entry name" value="Tyr-kin_ephrin_A/B_rcpt-like"/>
</dbReference>
<organism evidence="6 7">
    <name type="scientific">Aureococcus anophagefferens</name>
    <name type="common">Harmful bloom alga</name>
    <dbReference type="NCBI Taxonomy" id="44056"/>
    <lineage>
        <taxon>Eukaryota</taxon>
        <taxon>Sar</taxon>
        <taxon>Stramenopiles</taxon>
        <taxon>Ochrophyta</taxon>
        <taxon>Pelagophyceae</taxon>
        <taxon>Pelagomonadales</taxon>
        <taxon>Pelagomonadaceae</taxon>
        <taxon>Aureococcus</taxon>
    </lineage>
</organism>
<protein>
    <recommendedName>
        <fullName evidence="4 5">EGF-like domain-containing protein</fullName>
    </recommendedName>
</protein>
<dbReference type="SUPFAM" id="SSF49854">
    <property type="entry name" value="Spermadhesin, CUB domain"/>
    <property type="match status" value="1"/>
</dbReference>
<feature type="transmembrane region" description="Helical" evidence="2">
    <location>
        <begin position="1515"/>
        <end position="1540"/>
    </location>
</feature>
<feature type="domain" description="EGF-like" evidence="4 5">
    <location>
        <begin position="521"/>
        <end position="532"/>
    </location>
</feature>
<feature type="transmembrane region" description="Helical" evidence="2">
    <location>
        <begin position="1175"/>
        <end position="1197"/>
    </location>
</feature>
<evidence type="ECO:0000313" key="7">
    <source>
        <dbReference type="Proteomes" id="UP001363151"/>
    </source>
</evidence>
<gene>
    <name evidence="6" type="ORF">SO694_00155037</name>
</gene>
<dbReference type="Pfam" id="PF07699">
    <property type="entry name" value="Ephrin_rec_like"/>
    <property type="match status" value="1"/>
</dbReference>
<keyword evidence="7" id="KW-1185">Reference proteome</keyword>
<keyword evidence="2" id="KW-0472">Membrane</keyword>
<evidence type="ECO:0000256" key="1">
    <source>
        <dbReference type="SAM" id="MobiDB-lite"/>
    </source>
</evidence>
<dbReference type="SMART" id="SM01411">
    <property type="entry name" value="Ephrin_rec_like"/>
    <property type="match status" value="2"/>
</dbReference>
<dbReference type="Pfam" id="PF09084">
    <property type="entry name" value="NMT1"/>
    <property type="match status" value="1"/>
</dbReference>
<accession>A0ABR1G1S0</accession>
<keyword evidence="3" id="KW-0732">Signal</keyword>
<dbReference type="PROSITE" id="PS01186">
    <property type="entry name" value="EGF_2"/>
    <property type="match status" value="1"/>
</dbReference>
<comment type="caution">
    <text evidence="6">The sequence shown here is derived from an EMBL/GenBank/DDBJ whole genome shotgun (WGS) entry which is preliminary data.</text>
</comment>
<keyword evidence="2" id="KW-1133">Transmembrane helix</keyword>
<dbReference type="Gene3D" id="3.40.190.10">
    <property type="entry name" value="Periplasmic binding protein-like II"/>
    <property type="match status" value="2"/>
</dbReference>
<feature type="transmembrane region" description="Helical" evidence="2">
    <location>
        <begin position="1724"/>
        <end position="1746"/>
    </location>
</feature>
<sequence>MNRVVVALLGAGLAGFGRAETVRVGYFSEPQPFVAGIAREWFDTADDDFAFFNQQSGYWVNAKLDQGDLDIAFLGSNPFAVGAARGVAATSFYVQYVIGDSEALVMRRDGVESPLDLEGKTVGVPFGSTTHYHLAYTATLNPSVSFTQVNLQPGEIIERYDAGAIDGAFIWDAGVDAKNHIIDNGGFQMLSSGLYEVWGKPTSMVCVVSRRFLERRPDLVERFAGVYGRLDAAFDDQRGVCDSADAALWDPASEESLLASIALAHAGVNDAETRLDFKTKMEKNYLFRPPATQLTCDFLGDGSGCDAGFGPTIEAHAEFNFDMKELTAPVPSSSDLSSAAFYASNVDPTFLLNGLAAAPTLDELVALGKPVAPATAGSANRGDSTCGAATLAGSGTADDGAGGRPGTSYSNGLACSWTISGSGVAQVDFDVLKVWAGDAVSVYGGDAATGVLLARLSGLGAKAWPVFRYPGTITVLFETDGLDDGAYGKDFADGVSFAYDADAPPCGACGGHGACGGDGLCVCDAGYFGGDCSFSEHCLGHVPPSDAQTGTFKSGADALESGAAYGARSACRFAVRASPGDWVRFDVEYDVEDSYDYVTIAGAAGSDVALTGRGAAVVAVPVDGDGLATLSFDSDDFGQRSGFVAEWTVAPAACASDGDCVRGDCVAGTCDCEDGWAGYACSLDFCLPSNPYVAAARGIAYSQPPGVEAVPRNADCAWSAGLADPTNERAGTRLYFDAFDVERFEKTAGGTYDAVTVSRPDGAVVAGPLSLLRCRADYECDEKWMSGACVDDDRAPGFKYCAVKRTWELDTEDDLRIGFASDRNDIGAGGSPAFAGLKLHWYAVDRCPSSDLCLDLGGVCVDGECYCGGAQGEGACDCSCEPTGCAAGSFLDEADGTYLGCTPCPPGSELSEAQLADGLRTCQPCDVGYYAPDAGSHKCEPCAAGSYATDDPRDTDGIGTHPFTGAVACLPCPAGTYSENATSFSCSACDVVPGGYYSDPGSTVCDICLEDYYYEPFSDPLPEDCGGTGLLPEGWCRPGGDRRGRPDGLCVDCADEFGSKVDVDCEQGAKIETVDVKKNFYRHLNVDTAIKPCPWPGACDGGEYCEKRMAAGLADNCTESGDDLCAKGYFGRACARCWNEKKGWDMLKKRKAYHLVVPGMICTRCKKTGKLRETITIVVLVVVAVLVFAVTAFFSRVPTSVEDVKKKLFKAMAVADVPLVDKTVSEILPHPADAAFAGQRPLSPAERHTVSKGLRVSGTTETKITLASSQSVGEDASPSAGGGDSTTAGLPALSKHAVSARRVPDATPRPKHNRGMSLRSLQLDIFRGLADGLKKGASLREVLESDPDARSIHESENPVAAFRDYVLTNGLNNLKRSISDAMVILYYRLKIKWRMGVTAMQIVSSTTSSFDLPWPPAFEALLKFFRIFMLDFSAILPVDCLRETSYYTSLYATCLGPIVLVFAYFVFAFVANKYTRRTAQRRDSLQRQDTSALGVAECATPEARRQSEMKAGLKFSYVAGVVFVWFFVFPACSATALAFWRCEGGWGDGHTYLLADLKLRCGGARYATHQIFAALMVVVWPVGTPLLFFGLMYRVRYRVNPYGAYIEKMDKAEFNARTKVVTEADLVVEQYKMLWLAYKYELWHFEVAVVVQRLLLTCITELVYPGTQMNIIFAIIVVLLSLKVFTYYEPYMDVTDNDLTEIFHWVFVWLFVSALIMTCELNKLVIDVALMASLLAGLGTITYMMIYEVRREKKAIQSAKKLARRWLSRCGLARPPRLDDHYTAHDPVARERKRALGGGSRSVSFSDAPTPRASDRPPDFAEGDGEA</sequence>
<keyword evidence="2" id="KW-0812">Transmembrane</keyword>
<dbReference type="InterPro" id="IPR015168">
    <property type="entry name" value="SsuA/THI5"/>
</dbReference>
<dbReference type="SUPFAM" id="SSF53850">
    <property type="entry name" value="Periplasmic binding protein-like II"/>
    <property type="match status" value="1"/>
</dbReference>
<evidence type="ECO:0000256" key="3">
    <source>
        <dbReference type="SAM" id="SignalP"/>
    </source>
</evidence>
<dbReference type="EMBL" id="JBBJCI010000147">
    <property type="protein sequence ID" value="KAK7242137.1"/>
    <property type="molecule type" value="Genomic_DNA"/>
</dbReference>
<name>A0ABR1G1S0_AURAN</name>
<feature type="region of interest" description="Disordered" evidence="1">
    <location>
        <begin position="1265"/>
        <end position="1290"/>
    </location>
</feature>
<dbReference type="PANTHER" id="PTHR11319:SF35">
    <property type="entry name" value="OUTER MEMBRANE PROTEIN PMPC-RELATED"/>
    <property type="match status" value="1"/>
</dbReference>
<evidence type="ECO:0000259" key="4">
    <source>
        <dbReference type="PROSITE" id="PS00022"/>
    </source>
</evidence>
<feature type="signal peptide" evidence="3">
    <location>
        <begin position="1"/>
        <end position="19"/>
    </location>
</feature>
<reference evidence="6 7" key="1">
    <citation type="submission" date="2024-03" db="EMBL/GenBank/DDBJ databases">
        <title>Aureococcus anophagefferens CCMP1851 and Kratosvirus quantuckense: Draft genome of a second virus-susceptible host strain in the model system.</title>
        <authorList>
            <person name="Chase E."/>
            <person name="Truchon A.R."/>
            <person name="Schepens W."/>
            <person name="Wilhelm S.W."/>
        </authorList>
    </citation>
    <scope>NUCLEOTIDE SEQUENCE [LARGE SCALE GENOMIC DNA]</scope>
    <source>
        <strain evidence="6 7">CCMP1851</strain>
    </source>
</reference>